<accession>A0A0B7IRE5</accession>
<evidence type="ECO:0000313" key="1">
    <source>
        <dbReference type="EMBL" id="CEN52528.1"/>
    </source>
</evidence>
<name>A0A0B7IRE5_9FLAO</name>
<dbReference type="AlphaFoldDB" id="A0A0B7IRE5"/>
<gene>
    <name evidence="1" type="ORF">CCAN11_2470038</name>
</gene>
<reference evidence="2" key="1">
    <citation type="submission" date="2015-01" db="EMBL/GenBank/DDBJ databases">
        <authorList>
            <person name="MANFREDI Pablo"/>
        </authorList>
    </citation>
    <scope>NUCLEOTIDE SEQUENCE [LARGE SCALE GENOMIC DNA]</scope>
    <source>
        <strain evidence="2">Cc11</strain>
    </source>
</reference>
<proteinExistence type="predicted"/>
<evidence type="ECO:0008006" key="3">
    <source>
        <dbReference type="Google" id="ProtNLM"/>
    </source>
</evidence>
<sequence length="75" mass="8452">MKNSVGIENLTWTPEVIFKNNIVRNNRARGALFSTPKKVICEENTFDHTHGTAILLCGDCNGWFETGACREVIIR</sequence>
<organism evidence="1 2">
    <name type="scientific">Capnocytophaga canimorsus</name>
    <dbReference type="NCBI Taxonomy" id="28188"/>
    <lineage>
        <taxon>Bacteria</taxon>
        <taxon>Pseudomonadati</taxon>
        <taxon>Bacteroidota</taxon>
        <taxon>Flavobacteriia</taxon>
        <taxon>Flavobacteriales</taxon>
        <taxon>Flavobacteriaceae</taxon>
        <taxon>Capnocytophaga</taxon>
    </lineage>
</organism>
<protein>
    <recommendedName>
        <fullName evidence="3">Right handed beta helix domain-containing protein</fullName>
    </recommendedName>
</protein>
<dbReference type="Proteomes" id="UP000039370">
    <property type="component" value="Unassembled WGS sequence"/>
</dbReference>
<evidence type="ECO:0000313" key="2">
    <source>
        <dbReference type="Proteomes" id="UP000039370"/>
    </source>
</evidence>
<dbReference type="EMBL" id="CDOK01000165">
    <property type="protein sequence ID" value="CEN52528.1"/>
    <property type="molecule type" value="Genomic_DNA"/>
</dbReference>